<dbReference type="AlphaFoldDB" id="A0A2G1WA45"/>
<evidence type="ECO:0000313" key="8">
    <source>
        <dbReference type="Proteomes" id="UP000225740"/>
    </source>
</evidence>
<protein>
    <submittedName>
        <fullName evidence="7">Efflux transporter periplasmic adaptor subunit</fullName>
    </submittedName>
</protein>
<dbReference type="Pfam" id="PF25967">
    <property type="entry name" value="RND-MFP_C"/>
    <property type="match status" value="1"/>
</dbReference>
<keyword evidence="2 3" id="KW-0175">Coiled coil</keyword>
<feature type="region of interest" description="Disordered" evidence="4">
    <location>
        <begin position="516"/>
        <end position="621"/>
    </location>
</feature>
<reference evidence="7 8" key="1">
    <citation type="submission" date="2017-06" db="EMBL/GenBank/DDBJ databases">
        <title>Description of Rhodopirellula bahusiensis sp. nov.</title>
        <authorList>
            <person name="Kizina J."/>
            <person name="Harder J."/>
        </authorList>
    </citation>
    <scope>NUCLEOTIDE SEQUENCE [LARGE SCALE GENOMIC DNA]</scope>
    <source>
        <strain evidence="7 8">SWK21</strain>
    </source>
</reference>
<feature type="transmembrane region" description="Helical" evidence="5">
    <location>
        <begin position="52"/>
        <end position="71"/>
    </location>
</feature>
<dbReference type="Gene3D" id="2.40.420.20">
    <property type="match status" value="1"/>
</dbReference>
<feature type="region of interest" description="Disordered" evidence="4">
    <location>
        <begin position="1"/>
        <end position="31"/>
    </location>
</feature>
<evidence type="ECO:0000256" key="3">
    <source>
        <dbReference type="SAM" id="Coils"/>
    </source>
</evidence>
<keyword evidence="5" id="KW-0812">Transmembrane</keyword>
<dbReference type="RefSeq" id="WP_099259986.1">
    <property type="nucleotide sequence ID" value="NZ_NIZW01000004.1"/>
</dbReference>
<keyword evidence="5" id="KW-0472">Membrane</keyword>
<name>A0A2G1WA45_9BACT</name>
<dbReference type="Gene3D" id="1.10.287.470">
    <property type="entry name" value="Helix hairpin bin"/>
    <property type="match status" value="1"/>
</dbReference>
<feature type="compositionally biased region" description="Polar residues" evidence="4">
    <location>
        <begin position="580"/>
        <end position="605"/>
    </location>
</feature>
<evidence type="ECO:0000259" key="6">
    <source>
        <dbReference type="Pfam" id="PF25967"/>
    </source>
</evidence>
<accession>A0A2G1WA45</accession>
<dbReference type="GO" id="GO:0030313">
    <property type="term" value="C:cell envelope"/>
    <property type="evidence" value="ECO:0007669"/>
    <property type="project" value="UniProtKB-SubCell"/>
</dbReference>
<dbReference type="InterPro" id="IPR050465">
    <property type="entry name" value="UPF0194_transport"/>
</dbReference>
<evidence type="ECO:0000256" key="1">
    <source>
        <dbReference type="ARBA" id="ARBA00004196"/>
    </source>
</evidence>
<dbReference type="EMBL" id="NIZW01000004">
    <property type="protein sequence ID" value="PHQ35897.1"/>
    <property type="molecule type" value="Genomic_DNA"/>
</dbReference>
<dbReference type="PANTHER" id="PTHR32347:SF23">
    <property type="entry name" value="BLL5650 PROTEIN"/>
    <property type="match status" value="1"/>
</dbReference>
<keyword evidence="5" id="KW-1133">Transmembrane helix</keyword>
<feature type="coiled-coil region" evidence="3">
    <location>
        <begin position="196"/>
        <end position="301"/>
    </location>
</feature>
<dbReference type="PANTHER" id="PTHR32347">
    <property type="entry name" value="EFFLUX SYSTEM COMPONENT YKNX-RELATED"/>
    <property type="match status" value="1"/>
</dbReference>
<keyword evidence="8" id="KW-1185">Reference proteome</keyword>
<dbReference type="Gene3D" id="2.40.50.100">
    <property type="match status" value="1"/>
</dbReference>
<comment type="subcellular location">
    <subcellularLocation>
        <location evidence="1">Cell envelope</location>
    </subcellularLocation>
</comment>
<comment type="caution">
    <text evidence="7">The sequence shown here is derived from an EMBL/GenBank/DDBJ whole genome shotgun (WGS) entry which is preliminary data.</text>
</comment>
<feature type="compositionally biased region" description="Low complexity" evidence="4">
    <location>
        <begin position="606"/>
        <end position="621"/>
    </location>
</feature>
<dbReference type="SUPFAM" id="SSF111369">
    <property type="entry name" value="HlyD-like secretion proteins"/>
    <property type="match status" value="1"/>
</dbReference>
<proteinExistence type="predicted"/>
<feature type="domain" description="Multidrug resistance protein MdtA-like C-terminal permuted SH3" evidence="6">
    <location>
        <begin position="443"/>
        <end position="495"/>
    </location>
</feature>
<dbReference type="Gene3D" id="2.40.30.170">
    <property type="match status" value="1"/>
</dbReference>
<evidence type="ECO:0000256" key="2">
    <source>
        <dbReference type="ARBA" id="ARBA00023054"/>
    </source>
</evidence>
<evidence type="ECO:0000313" key="7">
    <source>
        <dbReference type="EMBL" id="PHQ35897.1"/>
    </source>
</evidence>
<sequence length="621" mass="67229">MRSIQFSPLRQHAGAERRRVRSARPVFPDSRNPASAWRYPATSADQPRTGGIMVGLLICLVLLGVGGYFGYQRYVAQQSTINVDDLIVTEVTKSAFDHTVVEQGEIESSSNTEILCEIESRGGSGTSILWVIDEGSRVRKGDKLVELDSSNLEIELKEDRIQVITAEANVATASALVEQAKIAREEYLEGVFKTDEKTIQSEIAVAEQELRKAQLAIGSTERLVAKGLVKSLQLEADKFALANARNQLESAQARLKVLQNLTRRKMLVQFDSDIDAAEATLSAARSELLEEQQDFADVERQIELCVMYAPTDGVVVHANKYSSRGGNAEFVVEAGAQVRERQAIIELPDPTRMQVRCKVNESRVTLLRRGMPAKIRLDALPEVVLKGRITKVNRYAEPGSWFSSSVKEYATTIEIIDPPEIIRTGMTAAVEVFIQQLPDATQVPIQGLYEHGGMMYSLVQNGPLEFETREVEVGAINDTMANIVTGLEPGERVILNLREHLNLLDLPEIVAVDNSEMRDLRETSPAGGEDEADAESDRKPGAGPPGAGPPGGRKPGMGKPGGGRPPQGGGGGKPNSPRPNQQSGTETSSDAVGQSESDVESSNGDSTEAVTAVAETTSVAS</sequence>
<dbReference type="OrthoDB" id="259669at2"/>
<organism evidence="7 8">
    <name type="scientific">Rhodopirellula bahusiensis</name>
    <dbReference type="NCBI Taxonomy" id="2014065"/>
    <lineage>
        <taxon>Bacteria</taxon>
        <taxon>Pseudomonadati</taxon>
        <taxon>Planctomycetota</taxon>
        <taxon>Planctomycetia</taxon>
        <taxon>Pirellulales</taxon>
        <taxon>Pirellulaceae</taxon>
        <taxon>Rhodopirellula</taxon>
    </lineage>
</organism>
<evidence type="ECO:0000256" key="5">
    <source>
        <dbReference type="SAM" id="Phobius"/>
    </source>
</evidence>
<feature type="compositionally biased region" description="Gly residues" evidence="4">
    <location>
        <begin position="549"/>
        <end position="573"/>
    </location>
</feature>
<dbReference type="GeneID" id="90607904"/>
<evidence type="ECO:0000256" key="4">
    <source>
        <dbReference type="SAM" id="MobiDB-lite"/>
    </source>
</evidence>
<gene>
    <name evidence="7" type="ORF">CEE69_06720</name>
</gene>
<dbReference type="InterPro" id="IPR058627">
    <property type="entry name" value="MdtA-like_C"/>
</dbReference>
<dbReference type="Proteomes" id="UP000225740">
    <property type="component" value="Unassembled WGS sequence"/>
</dbReference>